<evidence type="ECO:0000256" key="3">
    <source>
        <dbReference type="ARBA" id="ARBA00023139"/>
    </source>
</evidence>
<dbReference type="Gene3D" id="2.40.128.200">
    <property type="match status" value="1"/>
</dbReference>
<feature type="domain" description="DUF306" evidence="6">
    <location>
        <begin position="216"/>
        <end position="314"/>
    </location>
</feature>
<feature type="signal peptide" evidence="5">
    <location>
        <begin position="1"/>
        <end position="27"/>
    </location>
</feature>
<reference evidence="8 9" key="1">
    <citation type="journal article" date="2011" name="Front. Microbiol.">
        <title>Genomic signatures of strain selection and enhancement in Bacillus atrophaeus var. globigii, a historical biowarfare simulant.</title>
        <authorList>
            <person name="Gibbons H.S."/>
            <person name="Broomall S.M."/>
            <person name="McNew L.A."/>
            <person name="Daligault H."/>
            <person name="Chapman C."/>
            <person name="Bruce D."/>
            <person name="Karavis M."/>
            <person name="Krepps M."/>
            <person name="McGregor P.A."/>
            <person name="Hong C."/>
            <person name="Park K.H."/>
            <person name="Akmal A."/>
            <person name="Feldman A."/>
            <person name="Lin J.S."/>
            <person name="Chang W.E."/>
            <person name="Higgs B.W."/>
            <person name="Demirev P."/>
            <person name="Lindquist J."/>
            <person name="Liem A."/>
            <person name="Fochler E."/>
            <person name="Read T.D."/>
            <person name="Tapia R."/>
            <person name="Johnson S."/>
            <person name="Bishop-Lilly K.A."/>
            <person name="Detter C."/>
            <person name="Han C."/>
            <person name="Sozhamannan S."/>
            <person name="Rosenzweig C.N."/>
            <person name="Skowronski E.W."/>
        </authorList>
    </citation>
    <scope>NUCLEOTIDE SEQUENCE [LARGE SCALE GENOMIC DNA]</scope>
    <source>
        <strain evidence="8 9">Y4G10-17</strain>
    </source>
</reference>
<evidence type="ECO:0000313" key="9">
    <source>
        <dbReference type="Proteomes" id="UP000287823"/>
    </source>
</evidence>
<dbReference type="InterPro" id="IPR038670">
    <property type="entry name" value="HslJ-like_sf"/>
</dbReference>
<dbReference type="Proteomes" id="UP000287823">
    <property type="component" value="Unassembled WGS sequence"/>
</dbReference>
<accession>A0A432WD96</accession>
<keyword evidence="2" id="KW-0472">Membrane</keyword>
<dbReference type="EMBL" id="PIPO01000006">
    <property type="protein sequence ID" value="RUO30368.1"/>
    <property type="molecule type" value="Genomic_DNA"/>
</dbReference>
<evidence type="ECO:0000313" key="8">
    <source>
        <dbReference type="EMBL" id="RUO30368.1"/>
    </source>
</evidence>
<dbReference type="PROSITE" id="PS51257">
    <property type="entry name" value="PROKAR_LIPOPROTEIN"/>
    <property type="match status" value="1"/>
</dbReference>
<evidence type="ECO:0000256" key="5">
    <source>
        <dbReference type="SAM" id="SignalP"/>
    </source>
</evidence>
<evidence type="ECO:0000259" key="7">
    <source>
        <dbReference type="Pfam" id="PF09864"/>
    </source>
</evidence>
<name>A0A432WD96_9GAMM</name>
<keyword evidence="9" id="KW-1185">Reference proteome</keyword>
<evidence type="ECO:0000256" key="2">
    <source>
        <dbReference type="ARBA" id="ARBA00023136"/>
    </source>
</evidence>
<feature type="domain" description="C-type lysozyme inhibitor" evidence="7">
    <location>
        <begin position="40"/>
        <end position="104"/>
    </location>
</feature>
<dbReference type="PANTHER" id="PTHR35535">
    <property type="entry name" value="HEAT SHOCK PROTEIN HSLJ"/>
    <property type="match status" value="1"/>
</dbReference>
<dbReference type="InterPro" id="IPR018660">
    <property type="entry name" value="MliC"/>
</dbReference>
<dbReference type="Gene3D" id="2.40.128.270">
    <property type="match status" value="1"/>
</dbReference>
<dbReference type="InterPro" id="IPR036328">
    <property type="entry name" value="MliC_sf"/>
</dbReference>
<dbReference type="SUPFAM" id="SSF141488">
    <property type="entry name" value="YdhA-like"/>
    <property type="match status" value="1"/>
</dbReference>
<sequence length="324" mass="35698">MTHAKLQTRLKATGMVMAGALSGALLTACSGSEEADIAVYHCGAQPVQVETHGEQVTLTLGDDHYQLSQVEAASGARYSNDDADHNVVFWSKGERAQLEVGSRAYSECTRPGAIIEPHIARGNEPFWLIEINQGEAVLRNMGEDEQNFSIVSQEWREDGSTEVVAELKDSDERLTYQVNETLCEDSMSGMSYPQTAELQVAGQRLQGCAGIPQRLLEGVDWQVSAIDDESMADYEVFVRFAADGSVAGRAACNRYFGQYELTGEGLQFGELAGTKMACEDDKMRAEYRFLGVLSEVQRFSIERKDGATDVLWLDTGDERIRLSH</sequence>
<keyword evidence="1 5" id="KW-0732">Signal</keyword>
<dbReference type="Pfam" id="PF03724">
    <property type="entry name" value="META"/>
    <property type="match status" value="1"/>
</dbReference>
<keyword evidence="3" id="KW-0564">Palmitate</keyword>
<dbReference type="Pfam" id="PF09864">
    <property type="entry name" value="MliC"/>
    <property type="match status" value="1"/>
</dbReference>
<dbReference type="PANTHER" id="PTHR35535:SF2">
    <property type="entry name" value="DUF306 DOMAIN-CONTAINING PROTEIN"/>
    <property type="match status" value="1"/>
</dbReference>
<dbReference type="AlphaFoldDB" id="A0A432WD96"/>
<dbReference type="InterPro" id="IPR053147">
    <property type="entry name" value="Hsp_HslJ-like"/>
</dbReference>
<proteinExistence type="predicted"/>
<comment type="caution">
    <text evidence="8">The sequence shown here is derived from an EMBL/GenBank/DDBJ whole genome shotgun (WGS) entry which is preliminary data.</text>
</comment>
<evidence type="ECO:0000256" key="1">
    <source>
        <dbReference type="ARBA" id="ARBA00022729"/>
    </source>
</evidence>
<feature type="chain" id="PRO_5019215679" evidence="5">
    <location>
        <begin position="28"/>
        <end position="324"/>
    </location>
</feature>
<evidence type="ECO:0000256" key="4">
    <source>
        <dbReference type="ARBA" id="ARBA00023288"/>
    </source>
</evidence>
<protein>
    <submittedName>
        <fullName evidence="8">Secreted protein containing HslJ-like protein</fullName>
    </submittedName>
</protein>
<organism evidence="8 9">
    <name type="scientific">Aliidiomarina soli</name>
    <dbReference type="NCBI Taxonomy" id="1928574"/>
    <lineage>
        <taxon>Bacteria</taxon>
        <taxon>Pseudomonadati</taxon>
        <taxon>Pseudomonadota</taxon>
        <taxon>Gammaproteobacteria</taxon>
        <taxon>Alteromonadales</taxon>
        <taxon>Idiomarinaceae</taxon>
        <taxon>Aliidiomarina</taxon>
    </lineage>
</organism>
<evidence type="ECO:0000259" key="6">
    <source>
        <dbReference type="Pfam" id="PF03724"/>
    </source>
</evidence>
<dbReference type="RefSeq" id="WP_126799849.1">
    <property type="nucleotide sequence ID" value="NZ_PIPO01000006.1"/>
</dbReference>
<dbReference type="InterPro" id="IPR005184">
    <property type="entry name" value="DUF306_Meta_HslJ"/>
</dbReference>
<gene>
    <name evidence="8" type="ORF">CWE14_13465</name>
</gene>
<keyword evidence="4" id="KW-0449">Lipoprotein</keyword>